<comment type="similarity">
    <text evidence="2">Belongs to the major facilitator superfamily.</text>
</comment>
<keyword evidence="3" id="KW-0813">Transport</keyword>
<evidence type="ECO:0000256" key="8">
    <source>
        <dbReference type="SAM" id="Phobius"/>
    </source>
</evidence>
<dbReference type="InterPro" id="IPR011701">
    <property type="entry name" value="MFS"/>
</dbReference>
<dbReference type="Gene3D" id="1.20.1250.20">
    <property type="entry name" value="MFS general substrate transporter like domains"/>
    <property type="match status" value="1"/>
</dbReference>
<protein>
    <recommendedName>
        <fullName evidence="9">Major facilitator superfamily (MFS) profile domain-containing protein</fullName>
    </recommendedName>
</protein>
<feature type="transmembrane region" description="Helical" evidence="8">
    <location>
        <begin position="92"/>
        <end position="108"/>
    </location>
</feature>
<feature type="compositionally biased region" description="Basic and acidic residues" evidence="7">
    <location>
        <begin position="18"/>
        <end position="34"/>
    </location>
</feature>
<evidence type="ECO:0000256" key="3">
    <source>
        <dbReference type="ARBA" id="ARBA00022448"/>
    </source>
</evidence>
<organism evidence="10 11">
    <name type="scientific">Tuber aestivum</name>
    <name type="common">summer truffle</name>
    <dbReference type="NCBI Taxonomy" id="59557"/>
    <lineage>
        <taxon>Eukaryota</taxon>
        <taxon>Fungi</taxon>
        <taxon>Dikarya</taxon>
        <taxon>Ascomycota</taxon>
        <taxon>Pezizomycotina</taxon>
        <taxon>Pezizomycetes</taxon>
        <taxon>Pezizales</taxon>
        <taxon>Tuberaceae</taxon>
        <taxon>Tuber</taxon>
    </lineage>
</organism>
<dbReference type="PANTHER" id="PTHR23501:SF84">
    <property type="entry name" value="VACUOLAR MEMBRANE AMINO ACID UPTAKE TRANSPORTER FNX2"/>
    <property type="match status" value="1"/>
</dbReference>
<dbReference type="FunFam" id="1.20.1720.10:FF:000013">
    <property type="entry name" value="Related to multidrug resistance proteins"/>
    <property type="match status" value="1"/>
</dbReference>
<dbReference type="PROSITE" id="PS50850">
    <property type="entry name" value="MFS"/>
    <property type="match status" value="1"/>
</dbReference>
<keyword evidence="6 8" id="KW-0472">Membrane</keyword>
<evidence type="ECO:0000256" key="4">
    <source>
        <dbReference type="ARBA" id="ARBA00022692"/>
    </source>
</evidence>
<feature type="transmembrane region" description="Helical" evidence="8">
    <location>
        <begin position="54"/>
        <end position="80"/>
    </location>
</feature>
<dbReference type="Gene3D" id="1.20.1720.10">
    <property type="entry name" value="Multidrug resistance protein D"/>
    <property type="match status" value="1"/>
</dbReference>
<feature type="region of interest" description="Disordered" evidence="7">
    <location>
        <begin position="1"/>
        <end position="44"/>
    </location>
</feature>
<feature type="transmembrane region" description="Helical" evidence="8">
    <location>
        <begin position="317"/>
        <end position="342"/>
    </location>
</feature>
<feature type="transmembrane region" description="Helical" evidence="8">
    <location>
        <begin position="279"/>
        <end position="297"/>
    </location>
</feature>
<evidence type="ECO:0000313" key="10">
    <source>
        <dbReference type="EMBL" id="CUS07269.1"/>
    </source>
</evidence>
<keyword evidence="4 8" id="KW-0812">Transmembrane</keyword>
<feature type="transmembrane region" description="Helical" evidence="8">
    <location>
        <begin position="348"/>
        <end position="374"/>
    </location>
</feature>
<feature type="transmembrane region" description="Helical" evidence="8">
    <location>
        <begin position="145"/>
        <end position="166"/>
    </location>
</feature>
<evidence type="ECO:0000256" key="7">
    <source>
        <dbReference type="SAM" id="MobiDB-lite"/>
    </source>
</evidence>
<evidence type="ECO:0000256" key="6">
    <source>
        <dbReference type="ARBA" id="ARBA00023136"/>
    </source>
</evidence>
<feature type="transmembrane region" description="Helical" evidence="8">
    <location>
        <begin position="211"/>
        <end position="230"/>
    </location>
</feature>
<dbReference type="Pfam" id="PF07690">
    <property type="entry name" value="MFS_1"/>
    <property type="match status" value="1"/>
</dbReference>
<feature type="domain" description="Major facilitator superfamily (MFS) profile" evidence="9">
    <location>
        <begin position="55"/>
        <end position="546"/>
    </location>
</feature>
<name>A0A292PIP9_9PEZI</name>
<comment type="subcellular location">
    <subcellularLocation>
        <location evidence="1">Endomembrane system</location>
        <topology evidence="1">Multi-pass membrane protein</topology>
    </subcellularLocation>
</comment>
<feature type="transmembrane region" description="Helical" evidence="8">
    <location>
        <begin position="519"/>
        <end position="541"/>
    </location>
</feature>
<dbReference type="GO" id="GO:0000329">
    <property type="term" value="C:fungal-type vacuole membrane"/>
    <property type="evidence" value="ECO:0007669"/>
    <property type="project" value="TreeGrafter"/>
</dbReference>
<dbReference type="GO" id="GO:0015174">
    <property type="term" value="F:basic amino acid transmembrane transporter activity"/>
    <property type="evidence" value="ECO:0007669"/>
    <property type="project" value="TreeGrafter"/>
</dbReference>
<feature type="transmembrane region" description="Helical" evidence="8">
    <location>
        <begin position="250"/>
        <end position="267"/>
    </location>
</feature>
<feature type="transmembrane region" description="Helical" evidence="8">
    <location>
        <begin position="412"/>
        <end position="440"/>
    </location>
</feature>
<dbReference type="SUPFAM" id="SSF103473">
    <property type="entry name" value="MFS general substrate transporter"/>
    <property type="match status" value="1"/>
</dbReference>
<gene>
    <name evidence="10" type="ORF">GSTUAT00008650001</name>
</gene>
<dbReference type="Proteomes" id="UP001412239">
    <property type="component" value="Unassembled WGS sequence"/>
</dbReference>
<keyword evidence="5 8" id="KW-1133">Transmembrane helix</keyword>
<feature type="transmembrane region" description="Helical" evidence="8">
    <location>
        <begin position="178"/>
        <end position="199"/>
    </location>
</feature>
<dbReference type="AlphaFoldDB" id="A0A292PIP9"/>
<evidence type="ECO:0000256" key="5">
    <source>
        <dbReference type="ARBA" id="ARBA00022989"/>
    </source>
</evidence>
<keyword evidence="11" id="KW-1185">Reference proteome</keyword>
<accession>A0A292PIP9</accession>
<dbReference type="GO" id="GO:0046943">
    <property type="term" value="F:carboxylic acid transmembrane transporter activity"/>
    <property type="evidence" value="ECO:0007669"/>
    <property type="project" value="UniProtKB-ARBA"/>
</dbReference>
<dbReference type="PANTHER" id="PTHR23501">
    <property type="entry name" value="MAJOR FACILITATOR SUPERFAMILY"/>
    <property type="match status" value="1"/>
</dbReference>
<sequence length="548" mass="57882">MTPNDERTPLLAEPPASRIDKHVPPTDEEARIKDSAAPSTAPDGPKIPGVKLKLILPAMAIGVFLAAMDNTIIVSSYGAIGSDMKELNKTSWIATAYLLTTTSFQPLYGKLSDIFGRKPVLLFSYAVFGIGCLCCGLARSMEELIAARAFTGVGGGGMTTVVSILLSDIVPLRSRGTFQGIINLVFATGAAIGLMKGGIMADSVGWRWSFLGQFPAAVLAILVVSVALHLPPSALPQKANFKDQLKRIDFLGAGVLVLAVFALLFGLDRGGNLSLRDPYAIISLCTSLVLFALFSLVEAKIAAEPFAPLHIVQRRTILSACLAYFFSYSGYMAILFYLPLYYQAVSSLAAGAAGLRLVPTIVGGVCGSLFGGIIMQKTGKYYYLTVLSYALFFFGTIPVFLATGILGNSTPAITTGIVCMGFGNGVGVTSALIALIAAAGHEEQAVATAMGYLFRTLGQVTGVSVSSMLVQGSLRAELTRALDGADADEIVRKVRSSLSTIDTLTPATRALVLGAYQNALHWAFLLGIVLAFFSVLSSAFIRERALGR</sequence>
<dbReference type="GO" id="GO:0012505">
    <property type="term" value="C:endomembrane system"/>
    <property type="evidence" value="ECO:0007669"/>
    <property type="project" value="UniProtKB-SubCell"/>
</dbReference>
<dbReference type="EMBL" id="LN891226">
    <property type="protein sequence ID" value="CUS07269.1"/>
    <property type="molecule type" value="Genomic_DNA"/>
</dbReference>
<dbReference type="InterPro" id="IPR020846">
    <property type="entry name" value="MFS_dom"/>
</dbReference>
<evidence type="ECO:0000256" key="1">
    <source>
        <dbReference type="ARBA" id="ARBA00004127"/>
    </source>
</evidence>
<proteinExistence type="inferred from homology"/>
<evidence type="ECO:0000259" key="9">
    <source>
        <dbReference type="PROSITE" id="PS50850"/>
    </source>
</evidence>
<evidence type="ECO:0000313" key="11">
    <source>
        <dbReference type="Proteomes" id="UP001412239"/>
    </source>
</evidence>
<evidence type="ECO:0000256" key="2">
    <source>
        <dbReference type="ARBA" id="ARBA00008335"/>
    </source>
</evidence>
<reference evidence="10" key="1">
    <citation type="submission" date="2015-10" db="EMBL/GenBank/DDBJ databases">
        <authorList>
            <person name="Regsiter A."/>
            <person name="william w."/>
        </authorList>
    </citation>
    <scope>NUCLEOTIDE SEQUENCE</scope>
    <source>
        <strain evidence="10">Montdore</strain>
    </source>
</reference>
<feature type="transmembrane region" description="Helical" evidence="8">
    <location>
        <begin position="381"/>
        <end position="406"/>
    </location>
</feature>
<feature type="transmembrane region" description="Helical" evidence="8">
    <location>
        <begin position="120"/>
        <end position="139"/>
    </location>
</feature>
<dbReference type="InterPro" id="IPR036259">
    <property type="entry name" value="MFS_trans_sf"/>
</dbReference>